<sequence length="134" mass="15176">MAYFKLASLAVFLLATFLMFPTKNVEAQSCSGAVCIRFNTECDAGCYCHTAGTEQTGVCRPNVDGMEMEERHPYLCQSHDECNKKGSGSFCARFPNFDNKNGWCFASFSEAQEYFKFTAKYKFKRDFLKMPITA</sequence>
<feature type="signal peptide" evidence="3">
    <location>
        <begin position="1"/>
        <end position="27"/>
    </location>
</feature>
<feature type="chain" id="PRO_5003679073" description="Albumin I chain a domain-containing protein" evidence="3">
    <location>
        <begin position="28"/>
        <end position="134"/>
    </location>
</feature>
<evidence type="ECO:0000256" key="2">
    <source>
        <dbReference type="ARBA" id="ARBA00023157"/>
    </source>
</evidence>
<feature type="domain" description="Albumin I chain a" evidence="4">
    <location>
        <begin position="72"/>
        <end position="113"/>
    </location>
</feature>
<protein>
    <recommendedName>
        <fullName evidence="4">Albumin I chain a domain-containing protein</fullName>
    </recommendedName>
</protein>
<reference evidence="5" key="1">
    <citation type="submission" date="2012-05" db="EMBL/GenBank/DDBJ databases">
        <authorList>
            <person name="Krishnakumar V."/>
            <person name="Cheung F."/>
            <person name="Xiao Y."/>
            <person name="Chan A."/>
            <person name="Moskal W.A."/>
            <person name="Town C.D."/>
        </authorList>
    </citation>
    <scope>NUCLEOTIDE SEQUENCE</scope>
</reference>
<name>I3SW97_MEDTR</name>
<evidence type="ECO:0000313" key="5">
    <source>
        <dbReference type="EMBL" id="AFK44539.1"/>
    </source>
</evidence>
<evidence type="ECO:0000256" key="1">
    <source>
        <dbReference type="ARBA" id="ARBA00022854"/>
    </source>
</evidence>
<organism evidence="5">
    <name type="scientific">Medicago truncatula</name>
    <name type="common">Barrel medic</name>
    <name type="synonym">Medicago tribuloides</name>
    <dbReference type="NCBI Taxonomy" id="3880"/>
    <lineage>
        <taxon>Eukaryota</taxon>
        <taxon>Viridiplantae</taxon>
        <taxon>Streptophyta</taxon>
        <taxon>Embryophyta</taxon>
        <taxon>Tracheophyta</taxon>
        <taxon>Spermatophyta</taxon>
        <taxon>Magnoliopsida</taxon>
        <taxon>eudicotyledons</taxon>
        <taxon>Gunneridae</taxon>
        <taxon>Pentapetalae</taxon>
        <taxon>rosids</taxon>
        <taxon>fabids</taxon>
        <taxon>Fabales</taxon>
        <taxon>Fabaceae</taxon>
        <taxon>Papilionoideae</taxon>
        <taxon>50 kb inversion clade</taxon>
        <taxon>NPAAA clade</taxon>
        <taxon>Hologalegina</taxon>
        <taxon>IRL clade</taxon>
        <taxon>Trifolieae</taxon>
        <taxon>Medicago</taxon>
    </lineage>
</organism>
<dbReference type="InterPro" id="IPR032000">
    <property type="entry name" value="Albumin_I_a"/>
</dbReference>
<keyword evidence="3" id="KW-0732">Signal</keyword>
<keyword evidence="2" id="KW-1015">Disulfide bond</keyword>
<proteinExistence type="evidence at transcript level"/>
<accession>I3SW97</accession>
<dbReference type="EMBL" id="BT144745">
    <property type="protein sequence ID" value="AFK44539.1"/>
    <property type="molecule type" value="mRNA"/>
</dbReference>
<dbReference type="AlphaFoldDB" id="I3SW97"/>
<dbReference type="ExpressionAtlas" id="I3SW97">
    <property type="expression patterns" value="differential"/>
</dbReference>
<evidence type="ECO:0000256" key="3">
    <source>
        <dbReference type="SAM" id="SignalP"/>
    </source>
</evidence>
<keyword evidence="1" id="KW-0960">Knottin</keyword>
<dbReference type="Pfam" id="PF16720">
    <property type="entry name" value="Albumin_I_a"/>
    <property type="match status" value="1"/>
</dbReference>
<evidence type="ECO:0000259" key="4">
    <source>
        <dbReference type="Pfam" id="PF16720"/>
    </source>
</evidence>